<sequence>MASYFGEILQSSSRAVDDDDDDFETEEIATTSVRWSPMVKAELLKIPEKKLPCQILIVAIGPAASGFVQSHLLTDDFQVVGALFSGLSDSDVNTFDQMSPADKNCYIYRSRQIPDVFMCLCKTDVSAEQSYSWTEQLFSCISTASPHFYMSILCSYMTSEYRSEVPVSDMNPPFLRALKTPRFAGTPLCPYLEQPNLVSGLPAQLLTYCQMKDVKAVLYVCYTDTLYLDTFTMEVFKPLVQSTPIKDVFQENKKAGEVMKHIVDIYSLKNSLYL</sequence>
<proteinExistence type="inferred from homology"/>
<evidence type="ECO:0000256" key="2">
    <source>
        <dbReference type="ARBA" id="ARBA00019180"/>
    </source>
</evidence>
<reference evidence="4" key="1">
    <citation type="journal article" date="2019" name="bioRxiv">
        <title>The Genome of the Zebra Mussel, Dreissena polymorpha: A Resource for Invasive Species Research.</title>
        <authorList>
            <person name="McCartney M.A."/>
            <person name="Auch B."/>
            <person name="Kono T."/>
            <person name="Mallez S."/>
            <person name="Zhang Y."/>
            <person name="Obille A."/>
            <person name="Becker A."/>
            <person name="Abrahante J.E."/>
            <person name="Garbe J."/>
            <person name="Badalamenti J.P."/>
            <person name="Herman A."/>
            <person name="Mangelson H."/>
            <person name="Liachko I."/>
            <person name="Sullivan S."/>
            <person name="Sone E.D."/>
            <person name="Koren S."/>
            <person name="Silverstein K.A.T."/>
            <person name="Beckman K.B."/>
            <person name="Gohl D.M."/>
        </authorList>
    </citation>
    <scope>NUCLEOTIDE SEQUENCE</scope>
    <source>
        <strain evidence="4">Duluth1</strain>
        <tissue evidence="4">Whole animal</tissue>
    </source>
</reference>
<comment type="similarity">
    <text evidence="1">Belongs to the PSMG1 family.</text>
</comment>
<protein>
    <recommendedName>
        <fullName evidence="2">Proteasome assembly chaperone 1</fullName>
    </recommendedName>
</protein>
<dbReference type="EMBL" id="JAIWYP010000012">
    <property type="protein sequence ID" value="KAH3729968.1"/>
    <property type="molecule type" value="Genomic_DNA"/>
</dbReference>
<name>A0A9D4CTD9_DREPO</name>
<dbReference type="PANTHER" id="PTHR15069">
    <property type="entry name" value="PROTEASOME ASSEMBLY CHAPERONE 1"/>
    <property type="match status" value="1"/>
</dbReference>
<gene>
    <name evidence="4" type="ORF">DPMN_055946</name>
</gene>
<dbReference type="Pfam" id="PF16094">
    <property type="entry name" value="PAC1"/>
    <property type="match status" value="1"/>
</dbReference>
<organism evidence="4 5">
    <name type="scientific">Dreissena polymorpha</name>
    <name type="common">Zebra mussel</name>
    <name type="synonym">Mytilus polymorpha</name>
    <dbReference type="NCBI Taxonomy" id="45954"/>
    <lineage>
        <taxon>Eukaryota</taxon>
        <taxon>Metazoa</taxon>
        <taxon>Spiralia</taxon>
        <taxon>Lophotrochozoa</taxon>
        <taxon>Mollusca</taxon>
        <taxon>Bivalvia</taxon>
        <taxon>Autobranchia</taxon>
        <taxon>Heteroconchia</taxon>
        <taxon>Euheterodonta</taxon>
        <taxon>Imparidentia</taxon>
        <taxon>Neoheterodontei</taxon>
        <taxon>Myida</taxon>
        <taxon>Dreissenoidea</taxon>
        <taxon>Dreissenidae</taxon>
        <taxon>Dreissena</taxon>
    </lineage>
</organism>
<dbReference type="OrthoDB" id="17536at2759"/>
<comment type="caution">
    <text evidence="4">The sequence shown here is derived from an EMBL/GenBank/DDBJ whole genome shotgun (WGS) entry which is preliminary data.</text>
</comment>
<dbReference type="PANTHER" id="PTHR15069:SF1">
    <property type="entry name" value="PROTEASOME ASSEMBLY CHAPERONE 1"/>
    <property type="match status" value="1"/>
</dbReference>
<evidence type="ECO:0000256" key="3">
    <source>
        <dbReference type="ARBA" id="ARBA00023186"/>
    </source>
</evidence>
<keyword evidence="5" id="KW-1185">Reference proteome</keyword>
<dbReference type="Proteomes" id="UP000828390">
    <property type="component" value="Unassembled WGS sequence"/>
</dbReference>
<evidence type="ECO:0000256" key="1">
    <source>
        <dbReference type="ARBA" id="ARBA00005261"/>
    </source>
</evidence>
<dbReference type="GO" id="GO:0070628">
    <property type="term" value="F:proteasome binding"/>
    <property type="evidence" value="ECO:0007669"/>
    <property type="project" value="TreeGrafter"/>
</dbReference>
<dbReference type="GO" id="GO:0005783">
    <property type="term" value="C:endoplasmic reticulum"/>
    <property type="evidence" value="ECO:0007669"/>
    <property type="project" value="InterPro"/>
</dbReference>
<evidence type="ECO:0000313" key="4">
    <source>
        <dbReference type="EMBL" id="KAH3729968.1"/>
    </source>
</evidence>
<evidence type="ECO:0000313" key="5">
    <source>
        <dbReference type="Proteomes" id="UP000828390"/>
    </source>
</evidence>
<accession>A0A9D4CTD9</accession>
<dbReference type="GO" id="GO:0080129">
    <property type="term" value="P:proteasome core complex assembly"/>
    <property type="evidence" value="ECO:0007669"/>
    <property type="project" value="TreeGrafter"/>
</dbReference>
<keyword evidence="3" id="KW-0143">Chaperone</keyword>
<reference evidence="4" key="2">
    <citation type="submission" date="2020-11" db="EMBL/GenBank/DDBJ databases">
        <authorList>
            <person name="McCartney M.A."/>
            <person name="Auch B."/>
            <person name="Kono T."/>
            <person name="Mallez S."/>
            <person name="Becker A."/>
            <person name="Gohl D.M."/>
            <person name="Silverstein K.A.T."/>
            <person name="Koren S."/>
            <person name="Bechman K.B."/>
            <person name="Herman A."/>
            <person name="Abrahante J.E."/>
            <person name="Garbe J."/>
        </authorList>
    </citation>
    <scope>NUCLEOTIDE SEQUENCE</scope>
    <source>
        <strain evidence="4">Duluth1</strain>
        <tissue evidence="4">Whole animal</tissue>
    </source>
</reference>
<dbReference type="InterPro" id="IPR016565">
    <property type="entry name" value="Proteasome_assmbl_chp_1"/>
</dbReference>
<dbReference type="AlphaFoldDB" id="A0A9D4CTD9"/>